<feature type="region of interest" description="Disordered" evidence="5">
    <location>
        <begin position="215"/>
        <end position="236"/>
    </location>
</feature>
<dbReference type="InterPro" id="IPR011990">
    <property type="entry name" value="TPR-like_helical_dom_sf"/>
</dbReference>
<dbReference type="OrthoDB" id="10255632at2759"/>
<dbReference type="STRING" id="1076935.U4LG69"/>
<reference evidence="7 8" key="1">
    <citation type="journal article" date="2013" name="PLoS Genet.">
        <title>The genome and development-dependent transcriptomes of Pyronema confluens: a window into fungal evolution.</title>
        <authorList>
            <person name="Traeger S."/>
            <person name="Altegoer F."/>
            <person name="Freitag M."/>
            <person name="Gabaldon T."/>
            <person name="Kempken F."/>
            <person name="Kumar A."/>
            <person name="Marcet-Houben M."/>
            <person name="Poggeler S."/>
            <person name="Stajich J.E."/>
            <person name="Nowrousian M."/>
        </authorList>
    </citation>
    <scope>NUCLEOTIDE SEQUENCE [LARGE SCALE GENOMIC DNA]</scope>
    <source>
        <strain evidence="8">CBS 100304</strain>
        <tissue evidence="7">Vegetative mycelium</tissue>
    </source>
</reference>
<evidence type="ECO:0000313" key="7">
    <source>
        <dbReference type="EMBL" id="CCX30537.1"/>
    </source>
</evidence>
<evidence type="ECO:0000259" key="6">
    <source>
        <dbReference type="PROSITE" id="PS51700"/>
    </source>
</evidence>
<dbReference type="PANTHER" id="PTHR12792:SF0">
    <property type="entry name" value="SEPARIN"/>
    <property type="match status" value="1"/>
</dbReference>
<gene>
    <name evidence="7" type="ORF">PCON_08736</name>
</gene>
<dbReference type="InterPro" id="IPR030397">
    <property type="entry name" value="SEPARIN_core_dom"/>
</dbReference>
<evidence type="ECO:0000256" key="5">
    <source>
        <dbReference type="SAM" id="MobiDB-lite"/>
    </source>
</evidence>
<keyword evidence="8" id="KW-1185">Reference proteome</keyword>
<dbReference type="Gene3D" id="1.25.40.10">
    <property type="entry name" value="Tetratricopeptide repeat domain"/>
    <property type="match status" value="1"/>
</dbReference>
<feature type="domain" description="Peptidase C50" evidence="6">
    <location>
        <begin position="1894"/>
        <end position="1990"/>
    </location>
</feature>
<dbReference type="InterPro" id="IPR005314">
    <property type="entry name" value="Peptidase_C50"/>
</dbReference>
<dbReference type="PANTHER" id="PTHR12792">
    <property type="entry name" value="EXTRA SPINDLE POLES 1-RELATED"/>
    <property type="match status" value="1"/>
</dbReference>
<accession>U4LG69</accession>
<dbReference type="GO" id="GO:0005634">
    <property type="term" value="C:nucleus"/>
    <property type="evidence" value="ECO:0007669"/>
    <property type="project" value="InterPro"/>
</dbReference>
<dbReference type="SUPFAM" id="SSF48452">
    <property type="entry name" value="TPR-like"/>
    <property type="match status" value="1"/>
</dbReference>
<dbReference type="Pfam" id="PF03568">
    <property type="entry name" value="Separin_C"/>
    <property type="match status" value="1"/>
</dbReference>
<feature type="region of interest" description="Disordered" evidence="5">
    <location>
        <begin position="1307"/>
        <end position="1333"/>
    </location>
</feature>
<dbReference type="GO" id="GO:0006508">
    <property type="term" value="P:proteolysis"/>
    <property type="evidence" value="ECO:0007669"/>
    <property type="project" value="InterPro"/>
</dbReference>
<proteinExistence type="predicted"/>
<dbReference type="EMBL" id="HF935442">
    <property type="protein sequence ID" value="CCX30537.1"/>
    <property type="molecule type" value="Genomic_DNA"/>
</dbReference>
<dbReference type="GO" id="GO:0051307">
    <property type="term" value="P:meiotic chromosome separation"/>
    <property type="evidence" value="ECO:0007669"/>
    <property type="project" value="TreeGrafter"/>
</dbReference>
<dbReference type="GO" id="GO:0005737">
    <property type="term" value="C:cytoplasm"/>
    <property type="evidence" value="ECO:0007669"/>
    <property type="project" value="TreeGrafter"/>
</dbReference>
<feature type="compositionally biased region" description="Basic residues" evidence="5">
    <location>
        <begin position="1313"/>
        <end position="1326"/>
    </location>
</feature>
<dbReference type="GO" id="GO:0044732">
    <property type="term" value="C:mitotic spindle pole body"/>
    <property type="evidence" value="ECO:0007669"/>
    <property type="project" value="TreeGrafter"/>
</dbReference>
<protein>
    <recommendedName>
        <fullName evidence="2">separase</fullName>
        <ecNumber evidence="2">3.4.22.49</ecNumber>
    </recommendedName>
</protein>
<dbReference type="EC" id="3.4.22.49" evidence="2"/>
<dbReference type="eggNOG" id="KOG1849">
    <property type="taxonomic scope" value="Eukaryota"/>
</dbReference>
<evidence type="ECO:0000256" key="4">
    <source>
        <dbReference type="ARBA" id="ARBA00022829"/>
    </source>
</evidence>
<dbReference type="GO" id="GO:0072686">
    <property type="term" value="C:mitotic spindle"/>
    <property type="evidence" value="ECO:0007669"/>
    <property type="project" value="TreeGrafter"/>
</dbReference>
<evidence type="ECO:0000256" key="1">
    <source>
        <dbReference type="ARBA" id="ARBA00000451"/>
    </source>
</evidence>
<organism evidence="7 8">
    <name type="scientific">Pyronema omphalodes (strain CBS 100304)</name>
    <name type="common">Pyronema confluens</name>
    <dbReference type="NCBI Taxonomy" id="1076935"/>
    <lineage>
        <taxon>Eukaryota</taxon>
        <taxon>Fungi</taxon>
        <taxon>Dikarya</taxon>
        <taxon>Ascomycota</taxon>
        <taxon>Pezizomycotina</taxon>
        <taxon>Pezizomycetes</taxon>
        <taxon>Pezizales</taxon>
        <taxon>Pyronemataceae</taxon>
        <taxon>Pyronema</taxon>
    </lineage>
</organism>
<feature type="compositionally biased region" description="Low complexity" evidence="5">
    <location>
        <begin position="217"/>
        <end position="228"/>
    </location>
</feature>
<dbReference type="OMA" id="FWSRYIK"/>
<dbReference type="Proteomes" id="UP000018144">
    <property type="component" value="Unassembled WGS sequence"/>
</dbReference>
<name>U4LG69_PYROM</name>
<dbReference type="GO" id="GO:0004197">
    <property type="term" value="F:cysteine-type endopeptidase activity"/>
    <property type="evidence" value="ECO:0007669"/>
    <property type="project" value="InterPro"/>
</dbReference>
<sequence>MPPKQPPPPSNPIETIKQCLTASSCSASTVSLLGDTLRGAPATTAKTARTTKTTTTKKTIAAKDAGLPILDRSRLAVEVINTTLRALSDAAKSTDPKAEAAPVKAKVSTGRAASKVLQSRSGNSDAAAHDPQDAVDYLAECCSASISFLISVENAEGVPTMQPLQTENARLSLLTKLLQLGRFERALEELKQLKRRLQVAMGVAVSEDMSGDKASVAKTTGKLSSKSKAAGKENGIKNESLSSQDELAMLLEFPEISASSAAFPLVISFQLAVLRCIVGLKRTESIESLVPAFSSPYNPLACIKTLAKSSAPKALSNVSSLSQIMASLSLSSSLDINTAFALQMIHIESMVLLQTLRPEEKTKSLWSVFEKYLATYIKGFQSEDSKSKRDRYIIVRDAVSKMTKQLNPKDDTTLPLEIYKLVSWAASEANIANECIKLTEDWLLALQKVGTDADAALIALCAVRLAVLDLKILRASQPEKAIPDSSRLDTLEAKIALAVSGLSTVSRGRKPDLELLLQESGQLRRYSLSLLTSLPGDGRRIIEALNPVSRANEQRIRRLSDAAFKSVLQFLRKFISMGILPSDQSRISSILHPAIDTILSALLWGFEPEIQESWNNTEELLAECSAAAKALEKAVPAYTDTSYEKISNVYYQLCLLYRKVPGAEIQATRALRRSVSIMDDRSPPELQAASVARKYQILGSTYFAARDYPRASHAFLLSLQTAAKTGLMKDISTRTVSGEPISHLMAAGDKDTIMLSTVITGLVKICMKLPTADPSFPSLRFDFDPPLSPSSRGLLLEWSLLLTLDSIEDDGAVVRVVAERLLDIYELEEMPIRRSRVVAELVGLSVDRPEMLNPEVVRGLAEEVWDWATGVQGGDYDADAGLGQWRDDTVASCGVGLGLLIWREDGGREMVCRGFQLWEGIIRKAESWEEVREKIEDPQKVMRRLEMAQEFWDMKGETELRVATLELLLEFRKLERPVDINVLTSTYTRLGLLYLRLGFSGKAGIAILKAQSLISKHPDLITTITQLEWHLAYTEYLVGIGNLDKGMKYFEEANALAAKDEELAGAKASGAKIAKRVMVNRMVADAAYVTSLIAFEKGNANESLIHARRCVRLNSRAWAGLENLGSRITGLFPVDPSGLPPSSGGSSPQQHATTHEALNLPLLWPLVSSLHLGYLQTAFIYRHLGMIRESIYFVQQALKTVEAVDAKRTIQRTRLLLADLKIRCGEVEEGGKMLEELGQIEDGRARAVWEVAKGNLERLRGNWEEELEAYRRAEKTVEGVIAQVAGAGAVMNGTEEVTEKLEKLEVTEGKAKTPTRRARTPTRKTTKSPARGKAAAAVAAAPVPAKATASSVEAECTALLKQKGDIQRLIARSQALQDQTDTAALTLEESSKLPAGNQEIISQGLVEAMNYFQKAFSLVSSDPVFSSLQESTISLPSIALEIARASLAPSPVKPTKGGRKQAVKKTKAFIEVLEQARDCLLGVHGKAMRSGSSTTVPKVASLLTSTIVLLSAMTDLKGRGPEHPLFASYSLELQKALSTQREKQVVEVEKLGSILPETLQWPELGSANNSASSSASGFACGSAYIDATPFEFASFRSEYIDIIPRPWAAVSVTMSENKKELYITRFQAGQSQLMVRLPLNRHNNRDEYSDLIEYDAAIKELRDIIEKSNQSTHQAKYMENKNDRATWWTERQQLDDQLRDLLSGIEKGWLGGFKGIFSQYPKNPKLFSRFQSAFDKTLSKLPSRRAGKSKPKKPVDLDPRILELFIALGNPEGQDLDEPLTDLLFFVIDILQFHGEGNAYDEIDLENMILALTAALAAYHDEASLFPDQATTETDHTILILDKSVQSLPWESLPCLRGRSVSRLPSLAALRSRILHMHPTIPGPQSRPGYYINRHLGGYILNPDNDLTNTLKTFSAPLLSLPGNWTRITSRPPTEAEFRDILLSTDLLLYFGHGSGAHYIPAKTIRKLDRCAVACIMGCSSGQLKEAGEFEPYGMVSNYLVAGAPAVLANLWDVTDRDIDRFTEVAFDDWGLHGGEGKGGKGGKSRIGRGRSLVEAVAKARDVCTMKYLNGAAPVVYGVPSYFGS</sequence>
<evidence type="ECO:0000256" key="2">
    <source>
        <dbReference type="ARBA" id="ARBA00012489"/>
    </source>
</evidence>
<keyword evidence="3" id="KW-0378">Hydrolase</keyword>
<comment type="catalytic activity">
    <reaction evidence="1">
        <text>All bonds known to be hydrolyzed by this endopeptidase have arginine in P1 and an acidic residue in P4. P6 is often occupied by an acidic residue or by a hydroxy-amino-acid residue, the phosphorylation of which enhances cleavage.</text>
        <dbReference type="EC" id="3.4.22.49"/>
    </reaction>
</comment>
<evidence type="ECO:0000256" key="3">
    <source>
        <dbReference type="ARBA" id="ARBA00022801"/>
    </source>
</evidence>
<evidence type="ECO:0000313" key="8">
    <source>
        <dbReference type="Proteomes" id="UP000018144"/>
    </source>
</evidence>
<keyword evidence="4" id="KW-0159">Chromosome partition</keyword>
<dbReference type="PROSITE" id="PS51700">
    <property type="entry name" value="SEPARIN"/>
    <property type="match status" value="1"/>
</dbReference>